<evidence type="ECO:0000313" key="3">
    <source>
        <dbReference type="Proteomes" id="UP000254495"/>
    </source>
</evidence>
<sequence>MICDDTGLLRFTLRKIKCEFIEPRAPNNFMTTTCRIVVIKNCRLEGVKSFTSIYCLSALVHKQCFAIDDDSIFRTFKRQVCLVVLLFYQAVFCASASALRVCLSGIRYWFFHYANTGQAKLFHCALFIPFRHFSLAIFIAASFSGVAT</sequence>
<evidence type="ECO:0000256" key="1">
    <source>
        <dbReference type="SAM" id="Phobius"/>
    </source>
</evidence>
<name>A0A376VHM9_ECOLX</name>
<dbReference type="EMBL" id="UGCU01000001">
    <property type="protein sequence ID" value="STJ10260.1"/>
    <property type="molecule type" value="Genomic_DNA"/>
</dbReference>
<accession>A0A376VHM9</accession>
<keyword evidence="1" id="KW-0472">Membrane</keyword>
<gene>
    <name evidence="2" type="ORF">NCTC9077_01929</name>
</gene>
<reference evidence="2 3" key="1">
    <citation type="submission" date="2018-06" db="EMBL/GenBank/DDBJ databases">
        <authorList>
            <consortium name="Pathogen Informatics"/>
            <person name="Doyle S."/>
        </authorList>
    </citation>
    <scope>NUCLEOTIDE SEQUENCE [LARGE SCALE GENOMIC DNA]</scope>
    <source>
        <strain evidence="2 3">NCTC9077</strain>
    </source>
</reference>
<protein>
    <submittedName>
        <fullName evidence="2">Uncharacterized protein</fullName>
    </submittedName>
</protein>
<keyword evidence="1" id="KW-0812">Transmembrane</keyword>
<keyword evidence="1" id="KW-1133">Transmembrane helix</keyword>
<dbReference type="Proteomes" id="UP000254495">
    <property type="component" value="Unassembled WGS sequence"/>
</dbReference>
<dbReference type="AlphaFoldDB" id="A0A376VHM9"/>
<feature type="transmembrane region" description="Helical" evidence="1">
    <location>
        <begin position="80"/>
        <end position="106"/>
    </location>
</feature>
<feature type="transmembrane region" description="Helical" evidence="1">
    <location>
        <begin position="126"/>
        <end position="147"/>
    </location>
</feature>
<proteinExistence type="predicted"/>
<evidence type="ECO:0000313" key="2">
    <source>
        <dbReference type="EMBL" id="STJ10260.1"/>
    </source>
</evidence>
<organism evidence="2 3">
    <name type="scientific">Escherichia coli</name>
    <dbReference type="NCBI Taxonomy" id="562"/>
    <lineage>
        <taxon>Bacteria</taxon>
        <taxon>Pseudomonadati</taxon>
        <taxon>Pseudomonadota</taxon>
        <taxon>Gammaproteobacteria</taxon>
        <taxon>Enterobacterales</taxon>
        <taxon>Enterobacteriaceae</taxon>
        <taxon>Escherichia</taxon>
    </lineage>
</organism>